<dbReference type="AlphaFoldDB" id="A0A210R341"/>
<feature type="region of interest" description="Disordered" evidence="10">
    <location>
        <begin position="309"/>
        <end position="343"/>
    </location>
</feature>
<dbReference type="GO" id="GO:0000978">
    <property type="term" value="F:RNA polymerase II cis-regulatory region sequence-specific DNA binding"/>
    <property type="evidence" value="ECO:0007669"/>
    <property type="project" value="TreeGrafter"/>
</dbReference>
<keyword evidence="1 9" id="KW-0479">Metal-binding</keyword>
<keyword evidence="6 9" id="KW-0804">Transcription</keyword>
<dbReference type="InterPro" id="IPR001628">
    <property type="entry name" value="Znf_hrmn_rcpt"/>
</dbReference>
<comment type="subcellular location">
    <subcellularLocation>
        <location evidence="9">Nucleus</location>
    </subcellularLocation>
</comment>
<evidence type="ECO:0000256" key="3">
    <source>
        <dbReference type="ARBA" id="ARBA00022833"/>
    </source>
</evidence>
<dbReference type="InterPro" id="IPR001723">
    <property type="entry name" value="Nuclear_hrmn_rcpt"/>
</dbReference>
<keyword evidence="4 9" id="KW-0805">Transcription regulation</keyword>
<dbReference type="SMART" id="SM00430">
    <property type="entry name" value="HOLI"/>
    <property type="match status" value="1"/>
</dbReference>
<evidence type="ECO:0000313" key="13">
    <source>
        <dbReference type="EMBL" id="OWF55407.1"/>
    </source>
</evidence>
<keyword evidence="3 9" id="KW-0862">Zinc</keyword>
<dbReference type="PANTHER" id="PTHR24082">
    <property type="entry name" value="NUCLEAR HORMONE RECEPTOR"/>
    <property type="match status" value="1"/>
</dbReference>
<gene>
    <name evidence="13" type="ORF">KP79_PYT22435</name>
</gene>
<dbReference type="Gene3D" id="3.30.50.10">
    <property type="entry name" value="Erythroid Transcription Factor GATA-1, subunit A"/>
    <property type="match status" value="1"/>
</dbReference>
<evidence type="ECO:0000256" key="6">
    <source>
        <dbReference type="ARBA" id="ARBA00023163"/>
    </source>
</evidence>
<dbReference type="PANTHER" id="PTHR24082:SF283">
    <property type="entry name" value="NUCLEAR HORMONE RECEPTOR HR96"/>
    <property type="match status" value="1"/>
</dbReference>
<proteinExistence type="inferred from homology"/>
<protein>
    <submittedName>
        <fullName evidence="13">Thyroid hormone receptor beta</fullName>
    </submittedName>
</protein>
<name>A0A210R341_MIZYE</name>
<dbReference type="EMBL" id="NEDP02000688">
    <property type="protein sequence ID" value="OWF55407.1"/>
    <property type="molecule type" value="Genomic_DNA"/>
</dbReference>
<dbReference type="SMART" id="SM00399">
    <property type="entry name" value="ZnF_C4"/>
    <property type="match status" value="1"/>
</dbReference>
<dbReference type="PROSITE" id="PS51843">
    <property type="entry name" value="NR_LBD"/>
    <property type="match status" value="1"/>
</dbReference>
<accession>A0A210R341</accession>
<dbReference type="InterPro" id="IPR000536">
    <property type="entry name" value="Nucl_hrmn_rcpt_lig-bd"/>
</dbReference>
<dbReference type="PRINTS" id="PR00398">
    <property type="entry name" value="STRDHORMONER"/>
</dbReference>
<dbReference type="SUPFAM" id="SSF48508">
    <property type="entry name" value="Nuclear receptor ligand-binding domain"/>
    <property type="match status" value="2"/>
</dbReference>
<dbReference type="GO" id="GO:0030154">
    <property type="term" value="P:cell differentiation"/>
    <property type="evidence" value="ECO:0007669"/>
    <property type="project" value="TreeGrafter"/>
</dbReference>
<keyword evidence="14" id="KW-1185">Reference proteome</keyword>
<dbReference type="InterPro" id="IPR013088">
    <property type="entry name" value="Znf_NHR/GATA"/>
</dbReference>
<sequence length="569" mass="63566">MENDMECDSRSQDWTVSSLTGSKKDKLCLVCGDKALGYNFNAVSCESCKAFFRRNAHKTIRGRCEGKCDVNVESRSFCKRCRLQKCFTVGMRKDMILNEQQKKVRKQKIIINKLKKHGQLPLEESCASTSVELSEEFEAKICSQSRDELRSTFPNLSEKELGMLSKLKQENIDELKSSRSTQEDEACPSWIESQELTEDTISKMPEINRSVLRELLRANEQSAFLANTSTEIKSIPTNATEFINVAEGFVRRVIKLAKNIEFFKMVTKEDQIALLKGSVTEIMMLRSAVNYDVATESWNLSTKTCLKNDQANSTSLPGKEPLGTSLPHSSQTSNVAANDNNHPADLDLTKLHNVFPPKDKSSPVLPDTAGIKMEVSSTSSSTSCSRTGASLDIEKLRAQFSGGADLSQLRAKFSGGADLSQLRAQFQQKVKDGTLGDSPAAKIGAELLKNGNSETRAMFMSYATFIKSLMKTIHGDVLMLKILIMLSLFSSDRPGLEETHKIEEIQECYAQILQAYVGARFPDEKILFAKVIMKLTDLRDINELHTKMLLKMKVESIEPLLVEIFDLPL</sequence>
<evidence type="ECO:0000256" key="1">
    <source>
        <dbReference type="ARBA" id="ARBA00022723"/>
    </source>
</evidence>
<dbReference type="Pfam" id="PF00105">
    <property type="entry name" value="zf-C4"/>
    <property type="match status" value="1"/>
</dbReference>
<dbReference type="Gene3D" id="1.10.565.10">
    <property type="entry name" value="Retinoid X Receptor"/>
    <property type="match status" value="2"/>
</dbReference>
<evidence type="ECO:0000256" key="10">
    <source>
        <dbReference type="SAM" id="MobiDB-lite"/>
    </source>
</evidence>
<keyword evidence="2 9" id="KW-0863">Zinc-finger</keyword>
<reference evidence="13 14" key="1">
    <citation type="journal article" date="2017" name="Nat. Ecol. Evol.">
        <title>Scallop genome provides insights into evolution of bilaterian karyotype and development.</title>
        <authorList>
            <person name="Wang S."/>
            <person name="Zhang J."/>
            <person name="Jiao W."/>
            <person name="Li J."/>
            <person name="Xun X."/>
            <person name="Sun Y."/>
            <person name="Guo X."/>
            <person name="Huan P."/>
            <person name="Dong B."/>
            <person name="Zhang L."/>
            <person name="Hu X."/>
            <person name="Sun X."/>
            <person name="Wang J."/>
            <person name="Zhao C."/>
            <person name="Wang Y."/>
            <person name="Wang D."/>
            <person name="Huang X."/>
            <person name="Wang R."/>
            <person name="Lv J."/>
            <person name="Li Y."/>
            <person name="Zhang Z."/>
            <person name="Liu B."/>
            <person name="Lu W."/>
            <person name="Hui Y."/>
            <person name="Liang J."/>
            <person name="Zhou Z."/>
            <person name="Hou R."/>
            <person name="Li X."/>
            <person name="Liu Y."/>
            <person name="Li H."/>
            <person name="Ning X."/>
            <person name="Lin Y."/>
            <person name="Zhao L."/>
            <person name="Xing Q."/>
            <person name="Dou J."/>
            <person name="Li Y."/>
            <person name="Mao J."/>
            <person name="Guo H."/>
            <person name="Dou H."/>
            <person name="Li T."/>
            <person name="Mu C."/>
            <person name="Jiang W."/>
            <person name="Fu Q."/>
            <person name="Fu X."/>
            <person name="Miao Y."/>
            <person name="Liu J."/>
            <person name="Yu Q."/>
            <person name="Li R."/>
            <person name="Liao H."/>
            <person name="Li X."/>
            <person name="Kong Y."/>
            <person name="Jiang Z."/>
            <person name="Chourrout D."/>
            <person name="Li R."/>
            <person name="Bao Z."/>
        </authorList>
    </citation>
    <scope>NUCLEOTIDE SEQUENCE [LARGE SCALE GENOMIC DNA]</scope>
    <source>
        <strain evidence="13 14">PY_sf001</strain>
    </source>
</reference>
<evidence type="ECO:0000259" key="12">
    <source>
        <dbReference type="PROSITE" id="PS51843"/>
    </source>
</evidence>
<dbReference type="GO" id="GO:0008270">
    <property type="term" value="F:zinc ion binding"/>
    <property type="evidence" value="ECO:0007669"/>
    <property type="project" value="UniProtKB-KW"/>
</dbReference>
<feature type="domain" description="NR LBD" evidence="12">
    <location>
        <begin position="207"/>
        <end position="569"/>
    </location>
</feature>
<dbReference type="InterPro" id="IPR050234">
    <property type="entry name" value="Nuclear_hormone_rcpt_NR1"/>
</dbReference>
<evidence type="ECO:0000256" key="5">
    <source>
        <dbReference type="ARBA" id="ARBA00023125"/>
    </source>
</evidence>
<comment type="similarity">
    <text evidence="9">Belongs to the nuclear hormone receptor family.</text>
</comment>
<dbReference type="OrthoDB" id="6352325at2759"/>
<keyword evidence="8 9" id="KW-0539">Nucleus</keyword>
<keyword evidence="5 9" id="KW-0238">DNA-binding</keyword>
<dbReference type="GO" id="GO:0000122">
    <property type="term" value="P:negative regulation of transcription by RNA polymerase II"/>
    <property type="evidence" value="ECO:0007669"/>
    <property type="project" value="TreeGrafter"/>
</dbReference>
<comment type="caution">
    <text evidence="13">The sequence shown here is derived from an EMBL/GenBank/DDBJ whole genome shotgun (WGS) entry which is preliminary data.</text>
</comment>
<evidence type="ECO:0000313" key="14">
    <source>
        <dbReference type="Proteomes" id="UP000242188"/>
    </source>
</evidence>
<evidence type="ECO:0000256" key="7">
    <source>
        <dbReference type="ARBA" id="ARBA00023170"/>
    </source>
</evidence>
<feature type="compositionally biased region" description="Polar residues" evidence="10">
    <location>
        <begin position="326"/>
        <end position="341"/>
    </location>
</feature>
<dbReference type="SUPFAM" id="SSF57716">
    <property type="entry name" value="Glucocorticoid receptor-like (DNA-binding domain)"/>
    <property type="match status" value="1"/>
</dbReference>
<dbReference type="Proteomes" id="UP000242188">
    <property type="component" value="Unassembled WGS sequence"/>
</dbReference>
<evidence type="ECO:0000259" key="11">
    <source>
        <dbReference type="PROSITE" id="PS51030"/>
    </source>
</evidence>
<evidence type="ECO:0000256" key="8">
    <source>
        <dbReference type="ARBA" id="ARBA00023242"/>
    </source>
</evidence>
<dbReference type="PROSITE" id="PS00031">
    <property type="entry name" value="NUCLEAR_REC_DBD_1"/>
    <property type="match status" value="1"/>
</dbReference>
<dbReference type="GO" id="GO:0045944">
    <property type="term" value="P:positive regulation of transcription by RNA polymerase II"/>
    <property type="evidence" value="ECO:0007669"/>
    <property type="project" value="TreeGrafter"/>
</dbReference>
<evidence type="ECO:0000256" key="4">
    <source>
        <dbReference type="ARBA" id="ARBA00023015"/>
    </source>
</evidence>
<dbReference type="PRINTS" id="PR00047">
    <property type="entry name" value="STROIDFINGER"/>
</dbReference>
<evidence type="ECO:0000256" key="9">
    <source>
        <dbReference type="RuleBase" id="RU004334"/>
    </source>
</evidence>
<organism evidence="13 14">
    <name type="scientific">Mizuhopecten yessoensis</name>
    <name type="common">Japanese scallop</name>
    <name type="synonym">Patinopecten yessoensis</name>
    <dbReference type="NCBI Taxonomy" id="6573"/>
    <lineage>
        <taxon>Eukaryota</taxon>
        <taxon>Metazoa</taxon>
        <taxon>Spiralia</taxon>
        <taxon>Lophotrochozoa</taxon>
        <taxon>Mollusca</taxon>
        <taxon>Bivalvia</taxon>
        <taxon>Autobranchia</taxon>
        <taxon>Pteriomorphia</taxon>
        <taxon>Pectinida</taxon>
        <taxon>Pectinoidea</taxon>
        <taxon>Pectinidae</taxon>
        <taxon>Mizuhopecten</taxon>
    </lineage>
</organism>
<dbReference type="Pfam" id="PF00104">
    <property type="entry name" value="Hormone_recep"/>
    <property type="match status" value="1"/>
</dbReference>
<dbReference type="InterPro" id="IPR035500">
    <property type="entry name" value="NHR-like_dom_sf"/>
</dbReference>
<evidence type="ECO:0000256" key="2">
    <source>
        <dbReference type="ARBA" id="ARBA00022771"/>
    </source>
</evidence>
<dbReference type="GO" id="GO:0005634">
    <property type="term" value="C:nucleus"/>
    <property type="evidence" value="ECO:0007669"/>
    <property type="project" value="UniProtKB-SubCell"/>
</dbReference>
<dbReference type="PROSITE" id="PS51030">
    <property type="entry name" value="NUCLEAR_REC_DBD_2"/>
    <property type="match status" value="1"/>
</dbReference>
<feature type="domain" description="Nuclear receptor" evidence="11">
    <location>
        <begin position="25"/>
        <end position="98"/>
    </location>
</feature>
<dbReference type="GO" id="GO:0004879">
    <property type="term" value="F:nuclear receptor activity"/>
    <property type="evidence" value="ECO:0007669"/>
    <property type="project" value="TreeGrafter"/>
</dbReference>
<keyword evidence="7 9" id="KW-0675">Receptor</keyword>